<evidence type="ECO:0000256" key="7">
    <source>
        <dbReference type="PROSITE-ProRule" id="PRU00108"/>
    </source>
</evidence>
<keyword evidence="5 7" id="KW-0371">Homeobox</keyword>
<dbReference type="Proteomes" id="UP000075903">
    <property type="component" value="Unassembled WGS sequence"/>
</dbReference>
<organism evidence="11 12">
    <name type="scientific">Anopheles merus</name>
    <name type="common">Mosquito</name>
    <dbReference type="NCBI Taxonomy" id="30066"/>
    <lineage>
        <taxon>Eukaryota</taxon>
        <taxon>Metazoa</taxon>
        <taxon>Ecdysozoa</taxon>
        <taxon>Arthropoda</taxon>
        <taxon>Hexapoda</taxon>
        <taxon>Insecta</taxon>
        <taxon>Pterygota</taxon>
        <taxon>Neoptera</taxon>
        <taxon>Endopterygota</taxon>
        <taxon>Diptera</taxon>
        <taxon>Nematocera</taxon>
        <taxon>Culicoidea</taxon>
        <taxon>Culicidae</taxon>
        <taxon>Anophelinae</taxon>
        <taxon>Anopheles</taxon>
    </lineage>
</organism>
<feature type="compositionally biased region" description="Basic and acidic residues" evidence="9">
    <location>
        <begin position="165"/>
        <end position="174"/>
    </location>
</feature>
<dbReference type="VEuPathDB" id="VectorBase:AMEM21_015635"/>
<feature type="compositionally biased region" description="Polar residues" evidence="9">
    <location>
        <begin position="199"/>
        <end position="213"/>
    </location>
</feature>
<keyword evidence="12" id="KW-1185">Reference proteome</keyword>
<dbReference type="InterPro" id="IPR001356">
    <property type="entry name" value="HD"/>
</dbReference>
<keyword evidence="3" id="KW-0217">Developmental protein</keyword>
<dbReference type="PANTHER" id="PTHR24340">
    <property type="entry name" value="HOMEOBOX PROTEIN NKX"/>
    <property type="match status" value="1"/>
</dbReference>
<dbReference type="STRING" id="30066.A0A182V7A3"/>
<protein>
    <recommendedName>
        <fullName evidence="10">Homeobox domain-containing protein</fullName>
    </recommendedName>
</protein>
<accession>A0A182V7A3</accession>
<comment type="similarity">
    <text evidence="2">Belongs to the NK-2 homeobox family.</text>
</comment>
<keyword evidence="6 7" id="KW-0539">Nucleus</keyword>
<evidence type="ECO:0000256" key="6">
    <source>
        <dbReference type="ARBA" id="ARBA00023242"/>
    </source>
</evidence>
<evidence type="ECO:0000313" key="12">
    <source>
        <dbReference type="Proteomes" id="UP000075903"/>
    </source>
</evidence>
<evidence type="ECO:0000256" key="5">
    <source>
        <dbReference type="ARBA" id="ARBA00023155"/>
    </source>
</evidence>
<feature type="domain" description="Homeobox" evidence="10">
    <location>
        <begin position="487"/>
        <end position="547"/>
    </location>
</feature>
<dbReference type="Gene3D" id="1.10.10.60">
    <property type="entry name" value="Homeodomain-like"/>
    <property type="match status" value="1"/>
</dbReference>
<dbReference type="Pfam" id="PF00046">
    <property type="entry name" value="Homeodomain"/>
    <property type="match status" value="1"/>
</dbReference>
<name>A0A182V7A3_ANOME</name>
<keyword evidence="4 7" id="KW-0238">DNA-binding</keyword>
<evidence type="ECO:0000256" key="4">
    <source>
        <dbReference type="ARBA" id="ARBA00023125"/>
    </source>
</evidence>
<dbReference type="InterPro" id="IPR050394">
    <property type="entry name" value="Homeobox_NK-like"/>
</dbReference>
<dbReference type="VEuPathDB" id="VectorBase:AMEM010072"/>
<feature type="DNA-binding region" description="Homeobox" evidence="7">
    <location>
        <begin position="489"/>
        <end position="548"/>
    </location>
</feature>
<feature type="compositionally biased region" description="Basic residues" evidence="9">
    <location>
        <begin position="301"/>
        <end position="325"/>
    </location>
</feature>
<feature type="region of interest" description="Disordered" evidence="9">
    <location>
        <begin position="551"/>
        <end position="574"/>
    </location>
</feature>
<reference evidence="11" key="1">
    <citation type="submission" date="2020-05" db="UniProtKB">
        <authorList>
            <consortium name="EnsemblMetazoa"/>
        </authorList>
    </citation>
    <scope>IDENTIFICATION</scope>
    <source>
        <strain evidence="11">MAF</strain>
    </source>
</reference>
<dbReference type="FunFam" id="1.10.10.60:FF:000101">
    <property type="entry name" value="NK2 homeobox 8"/>
    <property type="match status" value="1"/>
</dbReference>
<dbReference type="GO" id="GO:0030154">
    <property type="term" value="P:cell differentiation"/>
    <property type="evidence" value="ECO:0007669"/>
    <property type="project" value="TreeGrafter"/>
</dbReference>
<dbReference type="InterPro" id="IPR017970">
    <property type="entry name" value="Homeobox_CS"/>
</dbReference>
<comment type="subcellular location">
    <subcellularLocation>
        <location evidence="1 7 8">Nucleus</location>
    </subcellularLocation>
</comment>
<feature type="region of interest" description="Disordered" evidence="9">
    <location>
        <begin position="1"/>
        <end position="78"/>
    </location>
</feature>
<dbReference type="CDD" id="cd00086">
    <property type="entry name" value="homeodomain"/>
    <property type="match status" value="1"/>
</dbReference>
<dbReference type="GO" id="GO:0000978">
    <property type="term" value="F:RNA polymerase II cis-regulatory region sequence-specific DNA binding"/>
    <property type="evidence" value="ECO:0007669"/>
    <property type="project" value="TreeGrafter"/>
</dbReference>
<evidence type="ECO:0000256" key="8">
    <source>
        <dbReference type="RuleBase" id="RU000682"/>
    </source>
</evidence>
<dbReference type="PROSITE" id="PS50071">
    <property type="entry name" value="HOMEOBOX_2"/>
    <property type="match status" value="1"/>
</dbReference>
<feature type="region of interest" description="Disordered" evidence="9">
    <location>
        <begin position="297"/>
        <end position="332"/>
    </location>
</feature>
<dbReference type="GO" id="GO:0005634">
    <property type="term" value="C:nucleus"/>
    <property type="evidence" value="ECO:0007669"/>
    <property type="project" value="UniProtKB-SubCell"/>
</dbReference>
<feature type="compositionally biased region" description="Gly residues" evidence="9">
    <location>
        <begin position="433"/>
        <end position="442"/>
    </location>
</feature>
<feature type="compositionally biased region" description="Acidic residues" evidence="9">
    <location>
        <begin position="448"/>
        <end position="469"/>
    </location>
</feature>
<dbReference type="SMART" id="SM00389">
    <property type="entry name" value="HOX"/>
    <property type="match status" value="1"/>
</dbReference>
<feature type="region of interest" description="Disordered" evidence="9">
    <location>
        <begin position="362"/>
        <end position="489"/>
    </location>
</feature>
<dbReference type="GO" id="GO:0000981">
    <property type="term" value="F:DNA-binding transcription factor activity, RNA polymerase II-specific"/>
    <property type="evidence" value="ECO:0007669"/>
    <property type="project" value="InterPro"/>
</dbReference>
<feature type="region of interest" description="Disordered" evidence="9">
    <location>
        <begin position="147"/>
        <end position="271"/>
    </location>
</feature>
<dbReference type="SUPFAM" id="SSF46689">
    <property type="entry name" value="Homeodomain-like"/>
    <property type="match status" value="1"/>
</dbReference>
<dbReference type="EnsemblMetazoa" id="AMEM010072-RA">
    <property type="protein sequence ID" value="AMEM010072-PA"/>
    <property type="gene ID" value="AMEM010072"/>
</dbReference>
<feature type="compositionally biased region" description="Polar residues" evidence="9">
    <location>
        <begin position="368"/>
        <end position="377"/>
    </location>
</feature>
<dbReference type="AlphaFoldDB" id="A0A182V7A3"/>
<evidence type="ECO:0000259" key="10">
    <source>
        <dbReference type="PROSITE" id="PS50071"/>
    </source>
</evidence>
<dbReference type="PANTHER" id="PTHR24340:SF82">
    <property type="entry name" value="HOMEOBOX PROTEIN VND"/>
    <property type="match status" value="1"/>
</dbReference>
<proteinExistence type="inferred from homology"/>
<dbReference type="InterPro" id="IPR009057">
    <property type="entry name" value="Homeodomain-like_sf"/>
</dbReference>
<sequence>MPIAMATEKNEPVANATGGRAASRSPSSTGTVEPAPPQSPPVRSGATNGGVPPASPSETASSPSQTVVPDDRPTVMAGPTATAPVLTWSPLLFPPWNTALLPAAFYPVAALRSLPGFLDSMKLPQSQRTTASAGAGFRICNLLELDSDKKQQQQHGKKRKSSSSIDDHRSRDHDADEADDEDDSRAADSGPCPGDGSRRSGTTLSQEDTSSNPDLHGGCGSVVNSDDDSAPEPTGRPEGRRTIGGGGGGGTDRTTSPSAASGDEGKPPTFGLRATQSLAEDLHARFGYPALHPGAHLSHLPAHHPAHHHAHHLHHHGTHLHHAHHTPPPASHALFGGRTWPYESCNTLNACHQQAAQQAHQRLFAQQVSPADSTSPVHSERSYLGSAGGGGLATLAGPAGDHQLGGGRIGSGMRTPSPSDSERGDSHHHHLLHGGGGGGGGDTHTENSDDVDIEEGCDDEIDMIDDTDDGSLPTTERGGHPNGLGGHKKRKRRVLFSKAQTYELERRFRQQRYLSAPEREHLASLIRLTPTQVKIWFQNHRYKTKRAAHEKGALDHHHGGHGGGNGTGGLPSPRRVAVPVLVRDGKPCLGGSKQPHDLLTAVPAAAHLQLPPGFQHASLLHHAAAAAGRWWS</sequence>
<evidence type="ECO:0000256" key="2">
    <source>
        <dbReference type="ARBA" id="ARBA00005661"/>
    </source>
</evidence>
<evidence type="ECO:0000256" key="3">
    <source>
        <dbReference type="ARBA" id="ARBA00022473"/>
    </source>
</evidence>
<evidence type="ECO:0000313" key="11">
    <source>
        <dbReference type="EnsemblMetazoa" id="AMEM010072-PA"/>
    </source>
</evidence>
<evidence type="ECO:0000256" key="9">
    <source>
        <dbReference type="SAM" id="MobiDB-lite"/>
    </source>
</evidence>
<evidence type="ECO:0000256" key="1">
    <source>
        <dbReference type="ARBA" id="ARBA00004123"/>
    </source>
</evidence>
<dbReference type="PROSITE" id="PS00027">
    <property type="entry name" value="HOMEOBOX_1"/>
    <property type="match status" value="1"/>
</dbReference>
<feature type="compositionally biased region" description="Gly residues" evidence="9">
    <location>
        <begin position="242"/>
        <end position="251"/>
    </location>
</feature>